<dbReference type="Pfam" id="PF03965">
    <property type="entry name" value="Penicillinase_R"/>
    <property type="match status" value="1"/>
</dbReference>
<reference evidence="5" key="1">
    <citation type="submission" date="2020-10" db="EMBL/GenBank/DDBJ databases">
        <authorList>
            <person name="Gilroy R."/>
        </authorList>
    </citation>
    <scope>NUCLEOTIDE SEQUENCE</scope>
    <source>
        <strain evidence="5">ChiW13-3771</strain>
    </source>
</reference>
<proteinExistence type="inferred from homology"/>
<dbReference type="PIRSF" id="PIRSF019455">
    <property type="entry name" value="CopR_AtkY"/>
    <property type="match status" value="1"/>
</dbReference>
<sequence length="137" mass="16319">MVENRLTKVKNMKRLSDCEMLVMKCIWDADKDLSVLEIKDALKEKYGRDYERTTICTFGTRLKEKGFVETYRKGHGFRYHPLVSKVDMRDMQMEEALEFWYENSPVKFMEAFCGNIKMTADEVKEIKNLIQKVEQQQ</sequence>
<organism evidence="5 6">
    <name type="scientific">Candidatus Fimimorpha faecalis</name>
    <dbReference type="NCBI Taxonomy" id="2840824"/>
    <lineage>
        <taxon>Bacteria</taxon>
        <taxon>Bacillati</taxon>
        <taxon>Bacillota</taxon>
        <taxon>Clostridia</taxon>
        <taxon>Eubacteriales</taxon>
        <taxon>Candidatus Fimimorpha</taxon>
    </lineage>
</organism>
<evidence type="ECO:0000256" key="3">
    <source>
        <dbReference type="ARBA" id="ARBA00023125"/>
    </source>
</evidence>
<evidence type="ECO:0000256" key="2">
    <source>
        <dbReference type="ARBA" id="ARBA00023015"/>
    </source>
</evidence>
<keyword evidence="4" id="KW-0804">Transcription</keyword>
<evidence type="ECO:0000313" key="6">
    <source>
        <dbReference type="Proteomes" id="UP000824201"/>
    </source>
</evidence>
<dbReference type="SUPFAM" id="SSF46785">
    <property type="entry name" value="Winged helix' DNA-binding domain"/>
    <property type="match status" value="1"/>
</dbReference>
<accession>A0A9D1EBY6</accession>
<dbReference type="Gene3D" id="1.10.10.10">
    <property type="entry name" value="Winged helix-like DNA-binding domain superfamily/Winged helix DNA-binding domain"/>
    <property type="match status" value="1"/>
</dbReference>
<dbReference type="GO" id="GO:0045892">
    <property type="term" value="P:negative regulation of DNA-templated transcription"/>
    <property type="evidence" value="ECO:0007669"/>
    <property type="project" value="InterPro"/>
</dbReference>
<evidence type="ECO:0000256" key="4">
    <source>
        <dbReference type="ARBA" id="ARBA00023163"/>
    </source>
</evidence>
<comment type="similarity">
    <text evidence="1">Belongs to the BlaI transcriptional regulatory family.</text>
</comment>
<name>A0A9D1EBY6_9FIRM</name>
<evidence type="ECO:0000256" key="1">
    <source>
        <dbReference type="ARBA" id="ARBA00011046"/>
    </source>
</evidence>
<dbReference type="InterPro" id="IPR005650">
    <property type="entry name" value="BlaI_family"/>
</dbReference>
<reference evidence="5" key="2">
    <citation type="journal article" date="2021" name="PeerJ">
        <title>Extensive microbial diversity within the chicken gut microbiome revealed by metagenomics and culture.</title>
        <authorList>
            <person name="Gilroy R."/>
            <person name="Ravi A."/>
            <person name="Getino M."/>
            <person name="Pursley I."/>
            <person name="Horton D.L."/>
            <person name="Alikhan N.F."/>
            <person name="Baker D."/>
            <person name="Gharbi K."/>
            <person name="Hall N."/>
            <person name="Watson M."/>
            <person name="Adriaenssens E.M."/>
            <person name="Foster-Nyarko E."/>
            <person name="Jarju S."/>
            <person name="Secka A."/>
            <person name="Antonio M."/>
            <person name="Oren A."/>
            <person name="Chaudhuri R.R."/>
            <person name="La Ragione R."/>
            <person name="Hildebrand F."/>
            <person name="Pallen M.J."/>
        </authorList>
    </citation>
    <scope>NUCLEOTIDE SEQUENCE</scope>
    <source>
        <strain evidence="5">ChiW13-3771</strain>
    </source>
</reference>
<dbReference type="EMBL" id="DVHN01000001">
    <property type="protein sequence ID" value="HIR87325.1"/>
    <property type="molecule type" value="Genomic_DNA"/>
</dbReference>
<comment type="caution">
    <text evidence="5">The sequence shown here is derived from an EMBL/GenBank/DDBJ whole genome shotgun (WGS) entry which is preliminary data.</text>
</comment>
<dbReference type="Proteomes" id="UP000824201">
    <property type="component" value="Unassembled WGS sequence"/>
</dbReference>
<dbReference type="InterPro" id="IPR036388">
    <property type="entry name" value="WH-like_DNA-bd_sf"/>
</dbReference>
<dbReference type="InterPro" id="IPR036390">
    <property type="entry name" value="WH_DNA-bd_sf"/>
</dbReference>
<evidence type="ECO:0000313" key="5">
    <source>
        <dbReference type="EMBL" id="HIR87325.1"/>
    </source>
</evidence>
<keyword evidence="3" id="KW-0238">DNA-binding</keyword>
<dbReference type="AlphaFoldDB" id="A0A9D1EBY6"/>
<gene>
    <name evidence="5" type="ORF">IAC96_00095</name>
</gene>
<keyword evidence="2" id="KW-0805">Transcription regulation</keyword>
<dbReference type="GO" id="GO:0003677">
    <property type="term" value="F:DNA binding"/>
    <property type="evidence" value="ECO:0007669"/>
    <property type="project" value="UniProtKB-KW"/>
</dbReference>
<protein>
    <submittedName>
        <fullName evidence="5">BlaI/MecI/CopY family transcriptional regulator</fullName>
    </submittedName>
</protein>